<evidence type="ECO:0000313" key="3">
    <source>
        <dbReference type="Proteomes" id="UP000837857"/>
    </source>
</evidence>
<accession>A0ABN8ILX7</accession>
<evidence type="ECO:0000313" key="2">
    <source>
        <dbReference type="EMBL" id="CAH2056033.1"/>
    </source>
</evidence>
<feature type="non-terminal residue" evidence="2">
    <location>
        <position position="157"/>
    </location>
</feature>
<evidence type="ECO:0000256" key="1">
    <source>
        <dbReference type="SAM" id="MobiDB-lite"/>
    </source>
</evidence>
<feature type="region of interest" description="Disordered" evidence="1">
    <location>
        <begin position="15"/>
        <end position="34"/>
    </location>
</feature>
<feature type="compositionally biased region" description="Pro residues" evidence="1">
    <location>
        <begin position="92"/>
        <end position="109"/>
    </location>
</feature>
<gene>
    <name evidence="2" type="ORF">IPOD504_LOCUS9310</name>
</gene>
<keyword evidence="3" id="KW-1185">Reference proteome</keyword>
<sequence>MGRLEVGSVALCRRREGSRVAPSRVRRRTATGRAPRAVGTYQAALPTAGVGCAVWARGRGARAGRHLATASRARLTCAPYAPAPAAALRPGPAAPPARPGAPPPPPPGRPLARRRPGPSQGAAHGPPPPPACPGPERRRAKAERRGGAARASLALPA</sequence>
<dbReference type="Proteomes" id="UP000837857">
    <property type="component" value="Chromosome 23"/>
</dbReference>
<feature type="region of interest" description="Disordered" evidence="1">
    <location>
        <begin position="83"/>
        <end position="157"/>
    </location>
</feature>
<dbReference type="EMBL" id="OW152835">
    <property type="protein sequence ID" value="CAH2056033.1"/>
    <property type="molecule type" value="Genomic_DNA"/>
</dbReference>
<proteinExistence type="predicted"/>
<protein>
    <submittedName>
        <fullName evidence="2">Uncharacterized protein</fullName>
    </submittedName>
</protein>
<name>A0ABN8ILX7_9NEOP</name>
<feature type="compositionally biased region" description="Low complexity" evidence="1">
    <location>
        <begin position="148"/>
        <end position="157"/>
    </location>
</feature>
<reference evidence="2" key="1">
    <citation type="submission" date="2022-03" db="EMBL/GenBank/DDBJ databases">
        <authorList>
            <person name="Martin H S."/>
        </authorList>
    </citation>
    <scope>NUCLEOTIDE SEQUENCE</scope>
</reference>
<organism evidence="2 3">
    <name type="scientific">Iphiclides podalirius</name>
    <name type="common">scarce swallowtail</name>
    <dbReference type="NCBI Taxonomy" id="110791"/>
    <lineage>
        <taxon>Eukaryota</taxon>
        <taxon>Metazoa</taxon>
        <taxon>Ecdysozoa</taxon>
        <taxon>Arthropoda</taxon>
        <taxon>Hexapoda</taxon>
        <taxon>Insecta</taxon>
        <taxon>Pterygota</taxon>
        <taxon>Neoptera</taxon>
        <taxon>Endopterygota</taxon>
        <taxon>Lepidoptera</taxon>
        <taxon>Glossata</taxon>
        <taxon>Ditrysia</taxon>
        <taxon>Papilionoidea</taxon>
        <taxon>Papilionidae</taxon>
        <taxon>Papilioninae</taxon>
        <taxon>Iphiclides</taxon>
    </lineage>
</organism>